<feature type="transmembrane region" description="Helical" evidence="13">
    <location>
        <begin position="29"/>
        <end position="49"/>
    </location>
</feature>
<evidence type="ECO:0000256" key="7">
    <source>
        <dbReference type="ARBA" id="ARBA00022741"/>
    </source>
</evidence>
<keyword evidence="7" id="KW-0547">Nucleotide-binding</keyword>
<feature type="compositionally biased region" description="Low complexity" evidence="12">
    <location>
        <begin position="1087"/>
        <end position="1106"/>
    </location>
</feature>
<dbReference type="Pfam" id="PF08376">
    <property type="entry name" value="NIT"/>
    <property type="match status" value="1"/>
</dbReference>
<evidence type="ECO:0000256" key="9">
    <source>
        <dbReference type="ARBA" id="ARBA00022840"/>
    </source>
</evidence>
<feature type="region of interest" description="Disordered" evidence="12">
    <location>
        <begin position="917"/>
        <end position="969"/>
    </location>
</feature>
<dbReference type="InterPro" id="IPR036890">
    <property type="entry name" value="HATPase_C_sf"/>
</dbReference>
<evidence type="ECO:0000313" key="16">
    <source>
        <dbReference type="EMBL" id="MFJ2819837.1"/>
    </source>
</evidence>
<keyword evidence="11" id="KW-0902">Two-component regulatory system</keyword>
<dbReference type="SUPFAM" id="SSF55874">
    <property type="entry name" value="ATPase domain of HSP90 chaperone/DNA topoisomerase II/histidine kinase"/>
    <property type="match status" value="1"/>
</dbReference>
<evidence type="ECO:0000256" key="11">
    <source>
        <dbReference type="ARBA" id="ARBA00023012"/>
    </source>
</evidence>
<evidence type="ECO:0000259" key="15">
    <source>
        <dbReference type="PROSITE" id="PS50885"/>
    </source>
</evidence>
<comment type="caution">
    <text evidence="16">The sequence shown here is derived from an EMBL/GenBank/DDBJ whole genome shotgun (WGS) entry which is preliminary data.</text>
</comment>
<dbReference type="Proteomes" id="UP001617351">
    <property type="component" value="Unassembled WGS sequence"/>
</dbReference>
<evidence type="ECO:0000256" key="10">
    <source>
        <dbReference type="ARBA" id="ARBA00022989"/>
    </source>
</evidence>
<evidence type="ECO:0000256" key="1">
    <source>
        <dbReference type="ARBA" id="ARBA00000085"/>
    </source>
</evidence>
<evidence type="ECO:0000256" key="12">
    <source>
        <dbReference type="SAM" id="MobiDB-lite"/>
    </source>
</evidence>
<proteinExistence type="predicted"/>
<feature type="compositionally biased region" description="Low complexity" evidence="12">
    <location>
        <begin position="878"/>
        <end position="894"/>
    </location>
</feature>
<feature type="domain" description="HAMP" evidence="15">
    <location>
        <begin position="353"/>
        <end position="407"/>
    </location>
</feature>
<dbReference type="InterPro" id="IPR003660">
    <property type="entry name" value="HAMP_dom"/>
</dbReference>
<keyword evidence="9" id="KW-0067">ATP-binding</keyword>
<feature type="domain" description="Histidine kinase" evidence="14">
    <location>
        <begin position="560"/>
        <end position="670"/>
    </location>
</feature>
<accession>A0ABW8EB54</accession>
<comment type="subcellular location">
    <subcellularLocation>
        <location evidence="2">Membrane</location>
    </subcellularLocation>
</comment>
<dbReference type="PANTHER" id="PTHR44936:SF9">
    <property type="entry name" value="SENSOR PROTEIN CREC"/>
    <property type="match status" value="1"/>
</dbReference>
<reference evidence="16 17" key="1">
    <citation type="submission" date="2024-10" db="EMBL/GenBank/DDBJ databases">
        <title>The Natural Products Discovery Center: Release of the First 8490 Sequenced Strains for Exploring Actinobacteria Biosynthetic Diversity.</title>
        <authorList>
            <person name="Kalkreuter E."/>
            <person name="Kautsar S.A."/>
            <person name="Yang D."/>
            <person name="Bader C.D."/>
            <person name="Teijaro C.N."/>
            <person name="Fluegel L."/>
            <person name="Davis C.M."/>
            <person name="Simpson J.R."/>
            <person name="Lauterbach L."/>
            <person name="Steele A.D."/>
            <person name="Gui C."/>
            <person name="Meng S."/>
            <person name="Li G."/>
            <person name="Viehrig K."/>
            <person name="Ye F."/>
            <person name="Su P."/>
            <person name="Kiefer A.F."/>
            <person name="Nichols A."/>
            <person name="Cepeda A.J."/>
            <person name="Yan W."/>
            <person name="Fan B."/>
            <person name="Jiang Y."/>
            <person name="Adhikari A."/>
            <person name="Zheng C.-J."/>
            <person name="Schuster L."/>
            <person name="Cowan T.M."/>
            <person name="Smanski M.J."/>
            <person name="Chevrette M.G."/>
            <person name="De Carvalho L.P.S."/>
            <person name="Shen B."/>
        </authorList>
    </citation>
    <scope>NUCLEOTIDE SEQUENCE [LARGE SCALE GENOMIC DNA]</scope>
    <source>
        <strain evidence="16 17">NPDC087220</strain>
    </source>
</reference>
<dbReference type="EMBL" id="JBIUYY010000001">
    <property type="protein sequence ID" value="MFJ2819837.1"/>
    <property type="molecule type" value="Genomic_DNA"/>
</dbReference>
<keyword evidence="10 13" id="KW-1133">Transmembrane helix</keyword>
<dbReference type="Gene3D" id="6.10.340.10">
    <property type="match status" value="1"/>
</dbReference>
<evidence type="ECO:0000256" key="2">
    <source>
        <dbReference type="ARBA" id="ARBA00004370"/>
    </source>
</evidence>
<keyword evidence="5" id="KW-0808">Transferase</keyword>
<feature type="compositionally biased region" description="Basic and acidic residues" evidence="12">
    <location>
        <begin position="1111"/>
        <end position="1120"/>
    </location>
</feature>
<feature type="region of interest" description="Disordered" evidence="12">
    <location>
        <begin position="983"/>
        <end position="1155"/>
    </location>
</feature>
<feature type="region of interest" description="Disordered" evidence="12">
    <location>
        <begin position="1"/>
        <end position="21"/>
    </location>
</feature>
<dbReference type="InterPro" id="IPR050980">
    <property type="entry name" value="2C_sensor_his_kinase"/>
</dbReference>
<feature type="compositionally biased region" description="Low complexity" evidence="12">
    <location>
        <begin position="999"/>
        <end position="1012"/>
    </location>
</feature>
<evidence type="ECO:0000256" key="6">
    <source>
        <dbReference type="ARBA" id="ARBA00022692"/>
    </source>
</evidence>
<dbReference type="Gene3D" id="3.30.565.10">
    <property type="entry name" value="Histidine kinase-like ATPase, C-terminal domain"/>
    <property type="match status" value="1"/>
</dbReference>
<organism evidence="16 17">
    <name type="scientific">Streptomyces toxytricini</name>
    <name type="common">Actinomyces toxytricini</name>
    <dbReference type="NCBI Taxonomy" id="67369"/>
    <lineage>
        <taxon>Bacteria</taxon>
        <taxon>Bacillati</taxon>
        <taxon>Actinomycetota</taxon>
        <taxon>Actinomycetes</taxon>
        <taxon>Kitasatosporales</taxon>
        <taxon>Streptomycetaceae</taxon>
        <taxon>Streptomyces</taxon>
    </lineage>
</organism>
<evidence type="ECO:0000256" key="13">
    <source>
        <dbReference type="SAM" id="Phobius"/>
    </source>
</evidence>
<feature type="region of interest" description="Disordered" evidence="12">
    <location>
        <begin position="807"/>
        <end position="894"/>
    </location>
</feature>
<dbReference type="RefSeq" id="WP_402376594.1">
    <property type="nucleotide sequence ID" value="NZ_JBIUYY010000001.1"/>
</dbReference>
<evidence type="ECO:0000256" key="3">
    <source>
        <dbReference type="ARBA" id="ARBA00012438"/>
    </source>
</evidence>
<evidence type="ECO:0000256" key="8">
    <source>
        <dbReference type="ARBA" id="ARBA00022777"/>
    </source>
</evidence>
<dbReference type="PROSITE" id="PS50885">
    <property type="entry name" value="HAMP"/>
    <property type="match status" value="1"/>
</dbReference>
<dbReference type="InterPro" id="IPR003594">
    <property type="entry name" value="HATPase_dom"/>
</dbReference>
<dbReference type="PROSITE" id="PS50109">
    <property type="entry name" value="HIS_KIN"/>
    <property type="match status" value="1"/>
</dbReference>
<dbReference type="InterPro" id="IPR005467">
    <property type="entry name" value="His_kinase_dom"/>
</dbReference>
<comment type="catalytic activity">
    <reaction evidence="1">
        <text>ATP + protein L-histidine = ADP + protein N-phospho-L-histidine.</text>
        <dbReference type="EC" id="2.7.13.3"/>
    </reaction>
</comment>
<keyword evidence="8" id="KW-0418">Kinase</keyword>
<keyword evidence="6 13" id="KW-0812">Transmembrane</keyword>
<keyword evidence="17" id="KW-1185">Reference proteome</keyword>
<keyword evidence="13" id="KW-0472">Membrane</keyword>
<name>A0ABW8EB54_STRT5</name>
<keyword evidence="4" id="KW-0597">Phosphoprotein</keyword>
<protein>
    <recommendedName>
        <fullName evidence="3">histidine kinase</fullName>
        <ecNumber evidence="3">2.7.13.3</ecNumber>
    </recommendedName>
</protein>
<dbReference type="Pfam" id="PF02518">
    <property type="entry name" value="HATPase_c"/>
    <property type="match status" value="1"/>
</dbReference>
<evidence type="ECO:0000256" key="5">
    <source>
        <dbReference type="ARBA" id="ARBA00022679"/>
    </source>
</evidence>
<feature type="compositionally biased region" description="Low complexity" evidence="12">
    <location>
        <begin position="824"/>
        <end position="868"/>
    </location>
</feature>
<gene>
    <name evidence="16" type="ORF">ACIO7M_01810</name>
</gene>
<dbReference type="PANTHER" id="PTHR44936">
    <property type="entry name" value="SENSOR PROTEIN CREC"/>
    <property type="match status" value="1"/>
</dbReference>
<evidence type="ECO:0000313" key="17">
    <source>
        <dbReference type="Proteomes" id="UP001617351"/>
    </source>
</evidence>
<evidence type="ECO:0000256" key="4">
    <source>
        <dbReference type="ARBA" id="ARBA00022553"/>
    </source>
</evidence>
<evidence type="ECO:0000259" key="14">
    <source>
        <dbReference type="PROSITE" id="PS50109"/>
    </source>
</evidence>
<dbReference type="EC" id="2.7.13.3" evidence="3"/>
<dbReference type="InterPro" id="IPR013587">
    <property type="entry name" value="Nitrate/nitrite_sensing"/>
</dbReference>
<dbReference type="SMART" id="SM00387">
    <property type="entry name" value="HATPase_c"/>
    <property type="match status" value="1"/>
</dbReference>
<feature type="compositionally biased region" description="Low complexity" evidence="12">
    <location>
        <begin position="917"/>
        <end position="936"/>
    </location>
</feature>
<sequence length="1155" mass="117457">MQKKRSRKNGTATDGPAPAGRRVHVRSRLVVGVAVAGLTVLAAGAPAVVTATRELNDSQQLVTLAEQTRHTLTLAHLLADERDAVVEYVAKGRPGGQAKGPLQERAALTDRRIAEVRAEAEAEADEPLAKAVGSIQGVRTEAVDGKGTALAAHQAYAGVLAELLAPGDRLAEQTPPRAEAALATTRPLAPLGQAVEQASATRGLLLAALAVPRSEQGAGAAAADELSAAAQRARVREQAALDDFTRAARPDVRQTLAATVTGPEVKAADEHLKRLTERPTLSTADRKLDGAAVAPSLTARIDRMRSVEATLAGQRATALAALRDDDVTRLELVIAVLGVLFLVAVGVSTAVARSLTRPLSVLRRGAARLATPEGSVEPVRFTGRNDEFAEVVRHLNQVREQTVSLHTKIAGMDADRRRLIGRNEALSSGRGALEAELRDLRAGLEEHRRIMNTTSVSLSLRTLGLVERQLAVIEELEAKEQDPDRLETLFRLDHLATVMRRHNENLLVLAGQEHGTGGGTPVPLVDVMRAAVSEIERYERVDLAVVPSFTQVAGHAADDISHVLAELLENAVTFSPPGAKVKASARHLDTGDVVLCVVDEGIGVTADRLEALNARLATPDAYDEETEAEHGLGLGLYVAGRLAARHGVTAELRAGQHGGTEALVVVPAALLQDGPPAASPVHAFATPGLSRFQLPGVVAEANEHVLPPRLRPQEGEGAVGAGSGVGGVGAADAAGAGAGAGAGDAEVAGAAAVVAEEEPAAVPGAGVAGAGADPLFDPLTDPLPELAADAEAGSAADAEAGSAAGVQGGLAGAVSDPLTDPVSGLDADPPAEPAGDPLPEFAADPQDGPVAGVQGGAAAQDAVPAEGARAGTAASPDSAESVGSAAAAGSAAGQGFAGPVQAVAPVTLADAFAAEAAAAADGTAAGTPAAAPEDAPAPLPTRRRVPQEELPPAEQVFTAQTPADRDPGDELLARVVPDAEGTAFGVADTGPAAAESSTDAAPPAVVPDGDPALPGQSAAPVAPDAQRMPPTDQVFTAGGGVPAVAEPHRHAPADNEWVPRQGSHPQPGITEAVTDKGLPKRTPRAVPAGRAQTAPGAAAGPGADPARPAPRRVDAEELRRRLGGFYQGTRDGRRVVAAELAQDTDQGDTAQEART</sequence>